<evidence type="ECO:0000259" key="11">
    <source>
        <dbReference type="Pfam" id="PF04452"/>
    </source>
</evidence>
<accession>A0A1H3U444</accession>
<dbReference type="Proteomes" id="UP000199663">
    <property type="component" value="Unassembled WGS sequence"/>
</dbReference>
<evidence type="ECO:0000256" key="4">
    <source>
        <dbReference type="ARBA" id="ARBA00022552"/>
    </source>
</evidence>
<evidence type="ECO:0000256" key="9">
    <source>
        <dbReference type="ARBA" id="ARBA00047944"/>
    </source>
</evidence>
<evidence type="ECO:0000256" key="5">
    <source>
        <dbReference type="ARBA" id="ARBA00022603"/>
    </source>
</evidence>
<dbReference type="InterPro" id="IPR029026">
    <property type="entry name" value="tRNA_m1G_MTases_N"/>
</dbReference>
<dbReference type="InterPro" id="IPR006700">
    <property type="entry name" value="RsmE"/>
</dbReference>
<dbReference type="PANTHER" id="PTHR30027">
    <property type="entry name" value="RIBOSOMAL RNA SMALL SUBUNIT METHYLTRANSFERASE E"/>
    <property type="match status" value="1"/>
</dbReference>
<evidence type="ECO:0000256" key="6">
    <source>
        <dbReference type="ARBA" id="ARBA00022679"/>
    </source>
</evidence>
<comment type="subcellular location">
    <subcellularLocation>
        <location evidence="1 10">Cytoplasm</location>
    </subcellularLocation>
</comment>
<comment type="similarity">
    <text evidence="2 10">Belongs to the RNA methyltransferase RsmE family.</text>
</comment>
<keyword evidence="14" id="KW-1185">Reference proteome</keyword>
<evidence type="ECO:0000313" key="13">
    <source>
        <dbReference type="EMBL" id="SDZ56645.1"/>
    </source>
</evidence>
<sequence>MQLFFHENIQGNSFDLDADESKHLVKVLRKVKGDKVFFTNGKGFLFTCVIIDPNPKKCHLAIQERLFTPEDDFYIHLAICPTKNADRMEWLVEKITEIGVHEITLMQSTNSERGHLKLERLEKKIISACKQSLKTRVPKLNEVRPIRDLLQDKIFDTFERFIAYVDEENDQHLFKKAKPKNSYLVLIGPEGDFSPAELDLAFSNFFLPCSLGKSRLRTETAGLAAVHTLQLVNNE</sequence>
<evidence type="ECO:0000256" key="10">
    <source>
        <dbReference type="PIRNR" id="PIRNR015601"/>
    </source>
</evidence>
<feature type="domain" description="Ribosomal RNA small subunit methyltransferase E PUA-like" evidence="12">
    <location>
        <begin position="16"/>
        <end position="62"/>
    </location>
</feature>
<dbReference type="NCBIfam" id="TIGR00046">
    <property type="entry name" value="RsmE family RNA methyltransferase"/>
    <property type="match status" value="1"/>
</dbReference>
<name>A0A1H3U444_9BACT</name>
<comment type="catalytic activity">
    <reaction evidence="9 10">
        <text>uridine(1498) in 16S rRNA + S-adenosyl-L-methionine = N(3)-methyluridine(1498) in 16S rRNA + S-adenosyl-L-homocysteine + H(+)</text>
        <dbReference type="Rhea" id="RHEA:42920"/>
        <dbReference type="Rhea" id="RHEA-COMP:10283"/>
        <dbReference type="Rhea" id="RHEA-COMP:10284"/>
        <dbReference type="ChEBI" id="CHEBI:15378"/>
        <dbReference type="ChEBI" id="CHEBI:57856"/>
        <dbReference type="ChEBI" id="CHEBI:59789"/>
        <dbReference type="ChEBI" id="CHEBI:65315"/>
        <dbReference type="ChEBI" id="CHEBI:74502"/>
        <dbReference type="EC" id="2.1.1.193"/>
    </reaction>
</comment>
<dbReference type="CDD" id="cd18084">
    <property type="entry name" value="RsmE-like"/>
    <property type="match status" value="1"/>
</dbReference>
<evidence type="ECO:0000256" key="8">
    <source>
        <dbReference type="ARBA" id="ARBA00025699"/>
    </source>
</evidence>
<evidence type="ECO:0000256" key="7">
    <source>
        <dbReference type="ARBA" id="ARBA00022691"/>
    </source>
</evidence>
<keyword evidence="5 10" id="KW-0489">Methyltransferase</keyword>
<comment type="caution">
    <text evidence="13">The sequence shown here is derived from an EMBL/GenBank/DDBJ whole genome shotgun (WGS) entry which is preliminary data.</text>
</comment>
<dbReference type="Gene3D" id="3.40.1280.10">
    <property type="match status" value="1"/>
</dbReference>
<dbReference type="PIRSF" id="PIRSF015601">
    <property type="entry name" value="MTase_slr0722"/>
    <property type="match status" value="1"/>
</dbReference>
<keyword evidence="3 10" id="KW-0963">Cytoplasm</keyword>
<dbReference type="SUPFAM" id="SSF75217">
    <property type="entry name" value="alpha/beta knot"/>
    <property type="match status" value="1"/>
</dbReference>
<keyword evidence="4 10" id="KW-0698">rRNA processing</keyword>
<dbReference type="EC" id="2.1.1.193" evidence="10"/>
<dbReference type="NCBIfam" id="NF008702">
    <property type="entry name" value="PRK11713.6-1"/>
    <property type="match status" value="1"/>
</dbReference>
<comment type="function">
    <text evidence="8 10">Specifically methylates the N3 position of the uracil ring of uridine 1498 (m3U1498) in 16S rRNA. Acts on the fully assembled 30S ribosomal subunit.</text>
</comment>
<dbReference type="EMBL" id="FNQC01000026">
    <property type="protein sequence ID" value="SDZ56645.1"/>
    <property type="molecule type" value="Genomic_DNA"/>
</dbReference>
<dbReference type="SUPFAM" id="SSF88697">
    <property type="entry name" value="PUA domain-like"/>
    <property type="match status" value="1"/>
</dbReference>
<dbReference type="RefSeq" id="WP_019600527.1">
    <property type="nucleotide sequence ID" value="NZ_FNQC01000026.1"/>
</dbReference>
<gene>
    <name evidence="13" type="ORF">SAMN05444412_12615</name>
</gene>
<evidence type="ECO:0000259" key="12">
    <source>
        <dbReference type="Pfam" id="PF20260"/>
    </source>
</evidence>
<evidence type="ECO:0000256" key="3">
    <source>
        <dbReference type="ARBA" id="ARBA00022490"/>
    </source>
</evidence>
<keyword evidence="7 10" id="KW-0949">S-adenosyl-L-methionine</keyword>
<evidence type="ECO:0000313" key="14">
    <source>
        <dbReference type="Proteomes" id="UP000199663"/>
    </source>
</evidence>
<dbReference type="InterPro" id="IPR015947">
    <property type="entry name" value="PUA-like_sf"/>
</dbReference>
<dbReference type="InterPro" id="IPR029028">
    <property type="entry name" value="Alpha/beta_knot_MTases"/>
</dbReference>
<organism evidence="13 14">
    <name type="scientific">Rhodonellum ikkaensis</name>
    <dbReference type="NCBI Taxonomy" id="336829"/>
    <lineage>
        <taxon>Bacteria</taxon>
        <taxon>Pseudomonadati</taxon>
        <taxon>Bacteroidota</taxon>
        <taxon>Cytophagia</taxon>
        <taxon>Cytophagales</taxon>
        <taxon>Cytophagaceae</taxon>
        <taxon>Rhodonellum</taxon>
    </lineage>
</organism>
<reference evidence="13 14" key="1">
    <citation type="submission" date="2016-10" db="EMBL/GenBank/DDBJ databases">
        <authorList>
            <person name="Varghese N."/>
            <person name="Submissions S."/>
        </authorList>
    </citation>
    <scope>NUCLEOTIDE SEQUENCE [LARGE SCALE GENOMIC DNA]</scope>
    <source>
        <strain evidence="13 14">DSM 17997</strain>
    </source>
</reference>
<dbReference type="InterPro" id="IPR046887">
    <property type="entry name" value="RsmE_PUA-like"/>
</dbReference>
<evidence type="ECO:0000256" key="2">
    <source>
        <dbReference type="ARBA" id="ARBA00005528"/>
    </source>
</evidence>
<feature type="domain" description="Ribosomal RNA small subunit methyltransferase E methyltransferase" evidence="11">
    <location>
        <begin position="72"/>
        <end position="230"/>
    </location>
</feature>
<proteinExistence type="inferred from homology"/>
<dbReference type="Pfam" id="PF04452">
    <property type="entry name" value="Methyltrans_RNA"/>
    <property type="match status" value="1"/>
</dbReference>
<protein>
    <recommendedName>
        <fullName evidence="10">Ribosomal RNA small subunit methyltransferase E</fullName>
        <ecNumber evidence="10">2.1.1.193</ecNumber>
    </recommendedName>
</protein>
<dbReference type="Pfam" id="PF20260">
    <property type="entry name" value="PUA_4"/>
    <property type="match status" value="1"/>
</dbReference>
<dbReference type="InterPro" id="IPR046886">
    <property type="entry name" value="RsmE_MTase_dom"/>
</dbReference>
<evidence type="ECO:0000256" key="1">
    <source>
        <dbReference type="ARBA" id="ARBA00004496"/>
    </source>
</evidence>
<dbReference type="Gene3D" id="2.40.240.20">
    <property type="entry name" value="Hypothetical PUA domain-like, domain 1"/>
    <property type="match status" value="1"/>
</dbReference>
<keyword evidence="6 10" id="KW-0808">Transferase</keyword>
<dbReference type="PANTHER" id="PTHR30027:SF3">
    <property type="entry name" value="16S RRNA (URACIL(1498)-N(3))-METHYLTRANSFERASE"/>
    <property type="match status" value="1"/>
</dbReference>